<reference evidence="3 4" key="1">
    <citation type="submission" date="2014-09" db="EMBL/GenBank/DDBJ databases">
        <authorList>
            <person name="Chan K.-G."/>
        </authorList>
    </citation>
    <scope>NUCLEOTIDE SEQUENCE [LARGE SCALE GENOMIC DNA]</scope>
    <source>
        <strain evidence="3 4">ND07</strain>
    </source>
</reference>
<dbReference type="Gene3D" id="3.40.50.2000">
    <property type="entry name" value="Glycogen Phosphorylase B"/>
    <property type="match status" value="2"/>
</dbReference>
<dbReference type="OrthoDB" id="9805366at2"/>
<keyword evidence="4" id="KW-1185">Reference proteome</keyword>
<dbReference type="EMBL" id="CP009455">
    <property type="protein sequence ID" value="AIR90893.1"/>
    <property type="molecule type" value="Genomic_DNA"/>
</dbReference>
<dbReference type="CDD" id="cd03784">
    <property type="entry name" value="GT1_Gtf-like"/>
    <property type="match status" value="1"/>
</dbReference>
<keyword evidence="1 3" id="KW-0808">Transferase</keyword>
<protein>
    <submittedName>
        <fullName evidence="3">Zeaxanthin glucosyltransferase</fullName>
    </submittedName>
</protein>
<dbReference type="PROSITE" id="PS00375">
    <property type="entry name" value="UDPGT"/>
    <property type="match status" value="1"/>
</dbReference>
<dbReference type="GO" id="GO:0017000">
    <property type="term" value="P:antibiotic biosynthetic process"/>
    <property type="evidence" value="ECO:0007669"/>
    <property type="project" value="UniProtKB-ARBA"/>
</dbReference>
<proteinExistence type="predicted"/>
<dbReference type="PANTHER" id="PTHR48050">
    <property type="entry name" value="STEROL 3-BETA-GLUCOSYLTRANSFERASE"/>
    <property type="match status" value="1"/>
</dbReference>
<sequence>MSHFAVIAPPYPSHYQALQAVAGQLLERGHRVTFFHQADARQWLDDPRIGFCTLGAASHPPGSLQQALQLAARPHGPLRLRRLIRQLADTTAMLCRELPDALRTARVDVVLCDQIEVAGSLIGEALGLPRVSMACALPVNREAGLPLPVMPFGPGHNPRLYRGTEQVHDWLMRPLQRVIDEVCERHQLPGRQGLHGCLSPLAQISQTLEAFDFPRRQLPAYCHATGPWRRPTASADWVLSDSRPLVFASLGTLQGHRFGLFMRIARACRTLNVQLLLAHCGGLDADQQTQLRDNGATWVTDFAPQQWAVQAAQVVISHGGLNTVLDAVAAHTPLLVLPIAFDQPGVAARVAYHQLGGVLPRWASSRRIAAALRPLLAAPCVGTGNLDGALRQAGGAQRAADLIESAVVNGRLPVSHDLERF</sequence>
<dbReference type="SUPFAM" id="SSF53756">
    <property type="entry name" value="UDP-Glycosyltransferase/glycogen phosphorylase"/>
    <property type="match status" value="1"/>
</dbReference>
<evidence type="ECO:0000259" key="2">
    <source>
        <dbReference type="Pfam" id="PF04101"/>
    </source>
</evidence>
<dbReference type="GO" id="GO:0008194">
    <property type="term" value="F:UDP-glycosyltransferase activity"/>
    <property type="evidence" value="ECO:0007669"/>
    <property type="project" value="InterPro"/>
</dbReference>
<dbReference type="Pfam" id="PF04101">
    <property type="entry name" value="Glyco_tran_28_C"/>
    <property type="match status" value="1"/>
</dbReference>
<dbReference type="KEGG" id="psw:LK03_17190"/>
<evidence type="ECO:0000256" key="1">
    <source>
        <dbReference type="ARBA" id="ARBA00022679"/>
    </source>
</evidence>
<dbReference type="Proteomes" id="UP000029493">
    <property type="component" value="Chromosome"/>
</dbReference>
<dbReference type="InterPro" id="IPR035595">
    <property type="entry name" value="UDP_glycos_trans_CS"/>
</dbReference>
<dbReference type="STRING" id="157783.LK03_17190"/>
<dbReference type="GO" id="GO:0016758">
    <property type="term" value="F:hexosyltransferase activity"/>
    <property type="evidence" value="ECO:0007669"/>
    <property type="project" value="InterPro"/>
</dbReference>
<evidence type="ECO:0000313" key="4">
    <source>
        <dbReference type="Proteomes" id="UP000029493"/>
    </source>
</evidence>
<gene>
    <name evidence="3" type="ORF">LK03_17190</name>
</gene>
<accession>A0A089YGP9</accession>
<name>A0A089YGP9_9PSED</name>
<feature type="domain" description="Glycosyl transferase family 28 C-terminal" evidence="2">
    <location>
        <begin position="272"/>
        <end position="342"/>
    </location>
</feature>
<dbReference type="PANTHER" id="PTHR48050:SF13">
    <property type="entry name" value="STEROL 3-BETA-GLUCOSYLTRANSFERASE UGT80A2"/>
    <property type="match status" value="1"/>
</dbReference>
<evidence type="ECO:0000313" key="3">
    <source>
        <dbReference type="EMBL" id="AIR90893.1"/>
    </source>
</evidence>
<dbReference type="InterPro" id="IPR007235">
    <property type="entry name" value="Glyco_trans_28_C"/>
</dbReference>
<dbReference type="InterPro" id="IPR002213">
    <property type="entry name" value="UDP_glucos_trans"/>
</dbReference>
<organism evidence="3 4">
    <name type="scientific">Pseudomonas cremoricolorata</name>
    <dbReference type="NCBI Taxonomy" id="157783"/>
    <lineage>
        <taxon>Bacteria</taxon>
        <taxon>Pseudomonadati</taxon>
        <taxon>Pseudomonadota</taxon>
        <taxon>Gammaproteobacteria</taxon>
        <taxon>Pseudomonadales</taxon>
        <taxon>Pseudomonadaceae</taxon>
        <taxon>Pseudomonas</taxon>
    </lineage>
</organism>
<dbReference type="RefSeq" id="WP_038413541.1">
    <property type="nucleotide sequence ID" value="NZ_CP009455.1"/>
</dbReference>
<dbReference type="AlphaFoldDB" id="A0A089YGP9"/>
<dbReference type="eggNOG" id="COG1819">
    <property type="taxonomic scope" value="Bacteria"/>
</dbReference>
<dbReference type="InterPro" id="IPR050426">
    <property type="entry name" value="Glycosyltransferase_28"/>
</dbReference>